<keyword evidence="2" id="KW-1185">Reference proteome</keyword>
<protein>
    <submittedName>
        <fullName evidence="1">Uncharacterized protein</fullName>
    </submittedName>
</protein>
<reference evidence="1 2" key="1">
    <citation type="journal article" date="2020" name="Nature">
        <title>Six reference-quality genomes reveal evolution of bat adaptations.</title>
        <authorList>
            <person name="Jebb D."/>
            <person name="Huang Z."/>
            <person name="Pippel M."/>
            <person name="Hughes G.M."/>
            <person name="Lavrichenko K."/>
            <person name="Devanna P."/>
            <person name="Winkler S."/>
            <person name="Jermiin L.S."/>
            <person name="Skirmuntt E.C."/>
            <person name="Katzourakis A."/>
            <person name="Burkitt-Gray L."/>
            <person name="Ray D.A."/>
            <person name="Sullivan K.A.M."/>
            <person name="Roscito J.G."/>
            <person name="Kirilenko B.M."/>
            <person name="Davalos L.M."/>
            <person name="Corthals A.P."/>
            <person name="Power M.L."/>
            <person name="Jones G."/>
            <person name="Ransome R.D."/>
            <person name="Dechmann D.K.N."/>
            <person name="Locatelli A.G."/>
            <person name="Puechmaille S.J."/>
            <person name="Fedrigo O."/>
            <person name="Jarvis E.D."/>
            <person name="Hiller M."/>
            <person name="Vernes S.C."/>
            <person name="Myers E.W."/>
            <person name="Teeling E.C."/>
        </authorList>
    </citation>
    <scope>NUCLEOTIDE SEQUENCE [LARGE SCALE GENOMIC DNA]</scope>
    <source>
        <strain evidence="1">MRouAeg1</strain>
        <tissue evidence="1">Muscle</tissue>
    </source>
</reference>
<sequence>MATISHRPRLFQLVVSQSDDKDLQSPYFLWVLFFPQKTAGKPISSLKLVTQLKTSRNRKLKVHGKWAWDHDCDKKQVILSLSFPSLQLAVQRTTEKCPIFTKQWSWPSIKHGSLKIKLLLGSSYL</sequence>
<evidence type="ECO:0000313" key="2">
    <source>
        <dbReference type="Proteomes" id="UP000593571"/>
    </source>
</evidence>
<dbReference type="EMBL" id="JACASE010000010">
    <property type="protein sequence ID" value="KAF6431638.1"/>
    <property type="molecule type" value="Genomic_DNA"/>
</dbReference>
<organism evidence="1 2">
    <name type="scientific">Rousettus aegyptiacus</name>
    <name type="common">Egyptian fruit bat</name>
    <name type="synonym">Pteropus aegyptiacus</name>
    <dbReference type="NCBI Taxonomy" id="9407"/>
    <lineage>
        <taxon>Eukaryota</taxon>
        <taxon>Metazoa</taxon>
        <taxon>Chordata</taxon>
        <taxon>Craniata</taxon>
        <taxon>Vertebrata</taxon>
        <taxon>Euteleostomi</taxon>
        <taxon>Mammalia</taxon>
        <taxon>Eutheria</taxon>
        <taxon>Laurasiatheria</taxon>
        <taxon>Chiroptera</taxon>
        <taxon>Yinpterochiroptera</taxon>
        <taxon>Pteropodoidea</taxon>
        <taxon>Pteropodidae</taxon>
        <taxon>Rousettinae</taxon>
        <taxon>Rousettus</taxon>
    </lineage>
</organism>
<dbReference type="Proteomes" id="UP000593571">
    <property type="component" value="Unassembled WGS sequence"/>
</dbReference>
<evidence type="ECO:0000313" key="1">
    <source>
        <dbReference type="EMBL" id="KAF6431638.1"/>
    </source>
</evidence>
<gene>
    <name evidence="1" type="ORF">HJG63_008149</name>
</gene>
<proteinExistence type="predicted"/>
<dbReference type="AlphaFoldDB" id="A0A7J8E841"/>
<comment type="caution">
    <text evidence="1">The sequence shown here is derived from an EMBL/GenBank/DDBJ whole genome shotgun (WGS) entry which is preliminary data.</text>
</comment>
<name>A0A7J8E841_ROUAE</name>
<accession>A0A7J8E841</accession>